<reference evidence="10 11" key="1">
    <citation type="submission" date="2024-05" db="EMBL/GenBank/DDBJ databases">
        <authorList>
            <person name="Yi C."/>
        </authorList>
    </citation>
    <scope>NUCLEOTIDE SEQUENCE [LARGE SCALE GENOMIC DNA]</scope>
    <source>
        <strain evidence="10 11">XS13</strain>
    </source>
</reference>
<evidence type="ECO:0000313" key="10">
    <source>
        <dbReference type="EMBL" id="MEO9246908.1"/>
    </source>
</evidence>
<evidence type="ECO:0000256" key="3">
    <source>
        <dbReference type="ARBA" id="ARBA00022679"/>
    </source>
</evidence>
<comment type="caution">
    <text evidence="10">The sequence shown here is derived from an EMBL/GenBank/DDBJ whole genome shotgun (WGS) entry which is preliminary data.</text>
</comment>
<feature type="transmembrane region" description="Helical" evidence="9">
    <location>
        <begin position="125"/>
        <end position="144"/>
    </location>
</feature>
<feature type="region of interest" description="Disordered" evidence="8">
    <location>
        <begin position="1"/>
        <end position="24"/>
    </location>
</feature>
<proteinExistence type="inferred from homology"/>
<evidence type="ECO:0000256" key="2">
    <source>
        <dbReference type="ARBA" id="ARBA00022475"/>
    </source>
</evidence>
<comment type="subcellular location">
    <subcellularLocation>
        <location evidence="1">Cell membrane</location>
        <topology evidence="1">Multi-pass membrane protein</topology>
    </subcellularLocation>
</comment>
<keyword evidence="4 9" id="KW-0812">Transmembrane</keyword>
<name>A0ABV0IFY8_9MICC</name>
<feature type="transmembrane region" description="Helical" evidence="9">
    <location>
        <begin position="322"/>
        <end position="341"/>
    </location>
</feature>
<keyword evidence="3" id="KW-0808">Transferase</keyword>
<keyword evidence="6 9" id="KW-0472">Membrane</keyword>
<evidence type="ECO:0000256" key="1">
    <source>
        <dbReference type="ARBA" id="ARBA00004651"/>
    </source>
</evidence>
<dbReference type="InterPro" id="IPR016570">
    <property type="entry name" value="UCP010361"/>
</dbReference>
<feature type="transmembrane region" description="Helical" evidence="9">
    <location>
        <begin position="150"/>
        <end position="170"/>
    </location>
</feature>
<protein>
    <submittedName>
        <fullName evidence="10">Glycosyltransferase 87 family protein</fullName>
    </submittedName>
</protein>
<evidence type="ECO:0000256" key="9">
    <source>
        <dbReference type="SAM" id="Phobius"/>
    </source>
</evidence>
<comment type="similarity">
    <text evidence="7">Belongs to the glycosyltransferase 87 family.</text>
</comment>
<evidence type="ECO:0000256" key="6">
    <source>
        <dbReference type="ARBA" id="ARBA00023136"/>
    </source>
</evidence>
<evidence type="ECO:0000313" key="11">
    <source>
        <dbReference type="Proteomes" id="UP001484097"/>
    </source>
</evidence>
<dbReference type="EMBL" id="JBDXMX010000002">
    <property type="protein sequence ID" value="MEO9246908.1"/>
    <property type="molecule type" value="Genomic_DNA"/>
</dbReference>
<dbReference type="PIRSF" id="PIRSF010361">
    <property type="entry name" value="UCP010361"/>
    <property type="match status" value="1"/>
</dbReference>
<feature type="transmembrane region" description="Helical" evidence="9">
    <location>
        <begin position="54"/>
        <end position="75"/>
    </location>
</feature>
<sequence length="534" mass="58066">MSLSTPGNTTRPDAGAPLPASVPSRADGLVRRMGEMLGGPMGRHTVPGRMAGTFWTPMRVLIALTTLSAVVAVLLKSPCRLNGWGQPTVYYAGCYSDWSALYGGRGFAEDPFAPFAAGASFEYPVLMSVVASIAAVVSRMLPFADLNPSLAYWDVNFVFTAVLWIVTVVVTARSAGRRPWDALMVAVAPGIILAGSVNWDLWAVGLLAVGMWLFGGRKPLWAGVFFGLGAAMKLYPLLILGALLILAVRSRRWAPFLWATLGTVAAWLAVNLPMMIGNPAAWSVFFTFSGERGPGLSSVWHAWNVTLEKIGGPTIAAEQLSLLAYGAFFLCCCAIFALGVTCRHRPRVAHLTFLIVAAFVLCNKVYSPQFVIWLVPLAALAVPRWRDFLIWQFLEVLHFWAIWMYLAKGASGSEVQHSMDDTFYVLAILGHMAATVYLMFRVVEQMLNPAQDQVRASLPGGRIWLAGNSGQGRVQAAARLRSLGFDPDQARSLPVDDPLGGFYDDAPDRAPWLLRAHAELRHTPGHPAGRTPVR</sequence>
<keyword evidence="11" id="KW-1185">Reference proteome</keyword>
<feature type="transmembrane region" description="Helical" evidence="9">
    <location>
        <begin position="182"/>
        <end position="214"/>
    </location>
</feature>
<dbReference type="RefSeq" id="WP_347919242.1">
    <property type="nucleotide sequence ID" value="NZ_JBDXMX010000002.1"/>
</dbReference>
<evidence type="ECO:0000256" key="8">
    <source>
        <dbReference type="SAM" id="MobiDB-lite"/>
    </source>
</evidence>
<feature type="transmembrane region" description="Helical" evidence="9">
    <location>
        <begin position="255"/>
        <end position="276"/>
    </location>
</feature>
<feature type="transmembrane region" description="Helical" evidence="9">
    <location>
        <begin position="388"/>
        <end position="406"/>
    </location>
</feature>
<feature type="transmembrane region" description="Helical" evidence="9">
    <location>
        <begin position="353"/>
        <end position="382"/>
    </location>
</feature>
<feature type="transmembrane region" description="Helical" evidence="9">
    <location>
        <begin position="422"/>
        <end position="440"/>
    </location>
</feature>
<feature type="transmembrane region" description="Helical" evidence="9">
    <location>
        <begin position="220"/>
        <end position="248"/>
    </location>
</feature>
<dbReference type="Pfam" id="PF09594">
    <property type="entry name" value="GT87"/>
    <property type="match status" value="1"/>
</dbReference>
<dbReference type="Proteomes" id="UP001484097">
    <property type="component" value="Unassembled WGS sequence"/>
</dbReference>
<evidence type="ECO:0000256" key="7">
    <source>
        <dbReference type="ARBA" id="ARBA00024033"/>
    </source>
</evidence>
<keyword evidence="2" id="KW-1003">Cell membrane</keyword>
<feature type="compositionally biased region" description="Polar residues" evidence="8">
    <location>
        <begin position="1"/>
        <end position="11"/>
    </location>
</feature>
<evidence type="ECO:0000256" key="4">
    <source>
        <dbReference type="ARBA" id="ARBA00022692"/>
    </source>
</evidence>
<organism evidence="10 11">
    <name type="scientific">Citricoccus nitrophenolicus</name>
    <dbReference type="NCBI Taxonomy" id="863575"/>
    <lineage>
        <taxon>Bacteria</taxon>
        <taxon>Bacillati</taxon>
        <taxon>Actinomycetota</taxon>
        <taxon>Actinomycetes</taxon>
        <taxon>Micrococcales</taxon>
        <taxon>Micrococcaceae</taxon>
        <taxon>Citricoccus</taxon>
    </lineage>
</organism>
<gene>
    <name evidence="10" type="ORF">ABDK96_04365</name>
</gene>
<keyword evidence="5 9" id="KW-1133">Transmembrane helix</keyword>
<dbReference type="InterPro" id="IPR018584">
    <property type="entry name" value="GT87"/>
</dbReference>
<evidence type="ECO:0000256" key="5">
    <source>
        <dbReference type="ARBA" id="ARBA00022989"/>
    </source>
</evidence>
<accession>A0ABV0IFY8</accession>